<evidence type="ECO:0000256" key="1">
    <source>
        <dbReference type="SAM" id="MobiDB-lite"/>
    </source>
</evidence>
<name>A0A8K0KBI1_LADFU</name>
<organism evidence="2 3">
    <name type="scientific">Ladona fulva</name>
    <name type="common">Scarce chaser dragonfly</name>
    <name type="synonym">Libellula fulva</name>
    <dbReference type="NCBI Taxonomy" id="123851"/>
    <lineage>
        <taxon>Eukaryota</taxon>
        <taxon>Metazoa</taxon>
        <taxon>Ecdysozoa</taxon>
        <taxon>Arthropoda</taxon>
        <taxon>Hexapoda</taxon>
        <taxon>Insecta</taxon>
        <taxon>Pterygota</taxon>
        <taxon>Palaeoptera</taxon>
        <taxon>Odonata</taxon>
        <taxon>Epiprocta</taxon>
        <taxon>Anisoptera</taxon>
        <taxon>Libelluloidea</taxon>
        <taxon>Libellulidae</taxon>
        <taxon>Ladona</taxon>
    </lineage>
</organism>
<sequence>MVAQKGTPLHDYISIINLCFPKDIVSYYSPEYPAYLLQHLENFEPKIPSEVVLADRQSSVGSFRSGDVPYPQYKEMPKDEESLPPAFPYKFGEAEGEQYADTASTGGEADVETPFADSSEKDRSKPFLIGAKDSTNEAENKEGHLSVSSDDVPVVQKGRISQEAPNFHTFPC</sequence>
<proteinExistence type="predicted"/>
<dbReference type="Proteomes" id="UP000792457">
    <property type="component" value="Unassembled WGS sequence"/>
</dbReference>
<keyword evidence="3" id="KW-1185">Reference proteome</keyword>
<gene>
    <name evidence="2" type="ORF">J437_LFUL012252</name>
</gene>
<feature type="compositionally biased region" description="Basic and acidic residues" evidence="1">
    <location>
        <begin position="134"/>
        <end position="144"/>
    </location>
</feature>
<protein>
    <submittedName>
        <fullName evidence="2">Uncharacterized protein</fullName>
    </submittedName>
</protein>
<accession>A0A8K0KBI1</accession>
<evidence type="ECO:0000313" key="2">
    <source>
        <dbReference type="EMBL" id="KAG8231342.1"/>
    </source>
</evidence>
<reference evidence="2" key="2">
    <citation type="submission" date="2017-10" db="EMBL/GenBank/DDBJ databases">
        <title>Ladona fulva Genome sequencing and assembly.</title>
        <authorList>
            <person name="Murali S."/>
            <person name="Richards S."/>
            <person name="Bandaranaike D."/>
            <person name="Bellair M."/>
            <person name="Blankenburg K."/>
            <person name="Chao H."/>
            <person name="Dinh H."/>
            <person name="Doddapaneni H."/>
            <person name="Dugan-Rocha S."/>
            <person name="Elkadiri S."/>
            <person name="Gnanaolivu R."/>
            <person name="Hernandez B."/>
            <person name="Skinner E."/>
            <person name="Javaid M."/>
            <person name="Lee S."/>
            <person name="Li M."/>
            <person name="Ming W."/>
            <person name="Munidasa M."/>
            <person name="Muniz J."/>
            <person name="Nguyen L."/>
            <person name="Hughes D."/>
            <person name="Osuji N."/>
            <person name="Pu L.-L."/>
            <person name="Puazo M."/>
            <person name="Qu C."/>
            <person name="Quiroz J."/>
            <person name="Raj R."/>
            <person name="Weissenberger G."/>
            <person name="Xin Y."/>
            <person name="Zou X."/>
            <person name="Han Y."/>
            <person name="Worley K."/>
            <person name="Muzny D."/>
            <person name="Gibbs R."/>
        </authorList>
    </citation>
    <scope>NUCLEOTIDE SEQUENCE</scope>
    <source>
        <strain evidence="2">Sampled in the wild</strain>
    </source>
</reference>
<comment type="caution">
    <text evidence="2">The sequence shown here is derived from an EMBL/GenBank/DDBJ whole genome shotgun (WGS) entry which is preliminary data.</text>
</comment>
<dbReference type="OrthoDB" id="7537227at2759"/>
<feature type="region of interest" description="Disordered" evidence="1">
    <location>
        <begin position="63"/>
        <end position="172"/>
    </location>
</feature>
<dbReference type="EMBL" id="KZ308551">
    <property type="protein sequence ID" value="KAG8231342.1"/>
    <property type="molecule type" value="Genomic_DNA"/>
</dbReference>
<evidence type="ECO:0000313" key="3">
    <source>
        <dbReference type="Proteomes" id="UP000792457"/>
    </source>
</evidence>
<dbReference type="AlphaFoldDB" id="A0A8K0KBI1"/>
<reference evidence="2" key="1">
    <citation type="submission" date="2013-04" db="EMBL/GenBank/DDBJ databases">
        <authorList>
            <person name="Qu J."/>
            <person name="Murali S.C."/>
            <person name="Bandaranaike D."/>
            <person name="Bellair M."/>
            <person name="Blankenburg K."/>
            <person name="Chao H."/>
            <person name="Dinh H."/>
            <person name="Doddapaneni H."/>
            <person name="Downs B."/>
            <person name="Dugan-Rocha S."/>
            <person name="Elkadiri S."/>
            <person name="Gnanaolivu R.D."/>
            <person name="Hernandez B."/>
            <person name="Javaid M."/>
            <person name="Jayaseelan J.C."/>
            <person name="Lee S."/>
            <person name="Li M."/>
            <person name="Ming W."/>
            <person name="Munidasa M."/>
            <person name="Muniz J."/>
            <person name="Nguyen L."/>
            <person name="Ongeri F."/>
            <person name="Osuji N."/>
            <person name="Pu L.-L."/>
            <person name="Puazo M."/>
            <person name="Qu C."/>
            <person name="Quiroz J."/>
            <person name="Raj R."/>
            <person name="Weissenberger G."/>
            <person name="Xin Y."/>
            <person name="Zou X."/>
            <person name="Han Y."/>
            <person name="Richards S."/>
            <person name="Worley K."/>
            <person name="Muzny D."/>
            <person name="Gibbs R."/>
        </authorList>
    </citation>
    <scope>NUCLEOTIDE SEQUENCE</scope>
    <source>
        <strain evidence="2">Sampled in the wild</strain>
    </source>
</reference>